<dbReference type="EMBL" id="AP018227">
    <property type="protein sequence ID" value="BAY82094.1"/>
    <property type="molecule type" value="Genomic_DNA"/>
</dbReference>
<protein>
    <submittedName>
        <fullName evidence="2">Putative esterase</fullName>
    </submittedName>
</protein>
<dbReference type="InterPro" id="IPR000801">
    <property type="entry name" value="Esterase-like"/>
</dbReference>
<name>A0A1Z4LLN9_9CYAN</name>
<dbReference type="AlphaFoldDB" id="A0A1Z4LLN9"/>
<keyword evidence="3" id="KW-1185">Reference proteome</keyword>
<feature type="signal peptide" evidence="1">
    <location>
        <begin position="1"/>
        <end position="23"/>
    </location>
</feature>
<dbReference type="PANTHER" id="PTHR48098">
    <property type="entry name" value="ENTEROCHELIN ESTERASE-RELATED"/>
    <property type="match status" value="1"/>
</dbReference>
<dbReference type="SUPFAM" id="SSF53474">
    <property type="entry name" value="alpha/beta-Hydrolases"/>
    <property type="match status" value="1"/>
</dbReference>
<dbReference type="PANTHER" id="PTHR48098:SF1">
    <property type="entry name" value="DIACYLGLYCEROL ACYLTRANSFERASE_MYCOLYLTRANSFERASE AG85A"/>
    <property type="match status" value="1"/>
</dbReference>
<dbReference type="SUPFAM" id="SSF81296">
    <property type="entry name" value="E set domains"/>
    <property type="match status" value="1"/>
</dbReference>
<sequence length="387" mass="43907">MKKIQPFYYAFLIFIFLSQPSYAQFKKGFSAPSNIPNSEYPYINSNGQVTFRVEAPLAKKVQVMGRDSKIPFGKKPTDLTRGEDGVWTVTISINPGFHYYQLIIDGTPVNDPASKTYFGWGQASSGLEIPHPQINFDRPLPVPHGEVRERWYQSQVTGKLRRAFIYTPPNYNTNIKRKYPVLYLQHGAGENERAWTKQGRVNFILDNLINSRQAVPMIIVMDNGYAIKPGIEIPDGSWGNEAFGEVVVKDLIPLIDNQYRTIAHRNYRAIAGLSMGGGQALEVGLNNLDKFSWVGGFSSLLKYFDVDKSYDGVFTEPVLTNLKLNLLWLGCGIGDDFYITNKSAHQELEEAGIQHTWVSSEGGHEWLVWRRYLRDFGSMIFQDNSIK</sequence>
<dbReference type="OrthoDB" id="9777383at2"/>
<dbReference type="Gene3D" id="3.40.50.1820">
    <property type="entry name" value="alpha/beta hydrolase"/>
    <property type="match status" value="1"/>
</dbReference>
<dbReference type="InterPro" id="IPR050583">
    <property type="entry name" value="Mycobacterial_A85_antigen"/>
</dbReference>
<organism evidence="2 3">
    <name type="scientific">Calothrix parasitica NIES-267</name>
    <dbReference type="NCBI Taxonomy" id="1973488"/>
    <lineage>
        <taxon>Bacteria</taxon>
        <taxon>Bacillati</taxon>
        <taxon>Cyanobacteriota</taxon>
        <taxon>Cyanophyceae</taxon>
        <taxon>Nostocales</taxon>
        <taxon>Calotrichaceae</taxon>
        <taxon>Calothrix</taxon>
    </lineage>
</organism>
<dbReference type="InterPro" id="IPR029058">
    <property type="entry name" value="AB_hydrolase_fold"/>
</dbReference>
<dbReference type="Gene3D" id="2.60.40.10">
    <property type="entry name" value="Immunoglobulins"/>
    <property type="match status" value="1"/>
</dbReference>
<dbReference type="InterPro" id="IPR013783">
    <property type="entry name" value="Ig-like_fold"/>
</dbReference>
<reference evidence="2 3" key="1">
    <citation type="submission" date="2017-06" db="EMBL/GenBank/DDBJ databases">
        <title>Genome sequencing of cyanobaciteial culture collection at National Institute for Environmental Studies (NIES).</title>
        <authorList>
            <person name="Hirose Y."/>
            <person name="Shimura Y."/>
            <person name="Fujisawa T."/>
            <person name="Nakamura Y."/>
            <person name="Kawachi M."/>
        </authorList>
    </citation>
    <scope>NUCLEOTIDE SEQUENCE [LARGE SCALE GENOMIC DNA]</scope>
    <source>
        <strain evidence="2 3">NIES-267</strain>
    </source>
</reference>
<keyword evidence="1" id="KW-0732">Signal</keyword>
<evidence type="ECO:0000256" key="1">
    <source>
        <dbReference type="SAM" id="SignalP"/>
    </source>
</evidence>
<dbReference type="InterPro" id="IPR014756">
    <property type="entry name" value="Ig_E-set"/>
</dbReference>
<evidence type="ECO:0000313" key="3">
    <source>
        <dbReference type="Proteomes" id="UP000218418"/>
    </source>
</evidence>
<dbReference type="Pfam" id="PF00756">
    <property type="entry name" value="Esterase"/>
    <property type="match status" value="1"/>
</dbReference>
<proteinExistence type="predicted"/>
<dbReference type="GO" id="GO:0016747">
    <property type="term" value="F:acyltransferase activity, transferring groups other than amino-acyl groups"/>
    <property type="evidence" value="ECO:0007669"/>
    <property type="project" value="TreeGrafter"/>
</dbReference>
<gene>
    <name evidence="2" type="ORF">NIES267_15720</name>
</gene>
<evidence type="ECO:0000313" key="2">
    <source>
        <dbReference type="EMBL" id="BAY82094.1"/>
    </source>
</evidence>
<dbReference type="CDD" id="cd02858">
    <property type="entry name" value="E_set_Esterase_N"/>
    <property type="match status" value="1"/>
</dbReference>
<feature type="chain" id="PRO_5012825742" evidence="1">
    <location>
        <begin position="24"/>
        <end position="387"/>
    </location>
</feature>
<dbReference type="Proteomes" id="UP000218418">
    <property type="component" value="Chromosome"/>
</dbReference>
<accession>A0A1Z4LLN9</accession>